<dbReference type="Proteomes" id="UP000631312">
    <property type="component" value="Unassembled WGS sequence"/>
</dbReference>
<reference evidence="2 3" key="1">
    <citation type="submission" date="2020-08" db="EMBL/GenBank/DDBJ databases">
        <title>Sequencing the genomes of 1000 actinobacteria strains.</title>
        <authorList>
            <person name="Klenk H.-P."/>
        </authorList>
    </citation>
    <scope>NUCLEOTIDE SEQUENCE [LARGE SCALE GENOMIC DNA]</scope>
    <source>
        <strain evidence="2 3">DSM 43150</strain>
    </source>
</reference>
<reference evidence="1 4" key="2">
    <citation type="submission" date="2021-01" db="EMBL/GenBank/DDBJ databases">
        <title>Whole genome shotgun sequence of Actinoplanes lobatus NBRC 12513.</title>
        <authorList>
            <person name="Komaki H."/>
            <person name="Tamura T."/>
        </authorList>
    </citation>
    <scope>NUCLEOTIDE SEQUENCE [LARGE SCALE GENOMIC DNA]</scope>
    <source>
        <strain evidence="1 4">NBRC 12513</strain>
    </source>
</reference>
<gene>
    <name evidence="1" type="ORF">Alo02nite_72170</name>
    <name evidence="2" type="ORF">BJ964_006115</name>
</gene>
<protein>
    <submittedName>
        <fullName evidence="2">Uncharacterized protein</fullName>
    </submittedName>
</protein>
<sequence>MTARPHGFARAGREGPAGLVAVVMIVLLLAAAALFSAASAHHAAGGHVHIEAATGAVVAVHHHETVHEHQHGNTWTPHLTQRIRVTADAVLLAVIPAVPALIDQGAAATGTAAAAPDSPLSLLGVLRI</sequence>
<evidence type="ECO:0000313" key="1">
    <source>
        <dbReference type="EMBL" id="GIE44319.1"/>
    </source>
</evidence>
<dbReference type="EMBL" id="BOMP01000124">
    <property type="protein sequence ID" value="GIE44319.1"/>
    <property type="molecule type" value="Genomic_DNA"/>
</dbReference>
<dbReference type="Proteomes" id="UP000590511">
    <property type="component" value="Unassembled WGS sequence"/>
</dbReference>
<evidence type="ECO:0000313" key="2">
    <source>
        <dbReference type="EMBL" id="MBB4751954.1"/>
    </source>
</evidence>
<comment type="caution">
    <text evidence="2">The sequence shown here is derived from an EMBL/GenBank/DDBJ whole genome shotgun (WGS) entry which is preliminary data.</text>
</comment>
<proteinExistence type="predicted"/>
<name>A0A7W7MIW8_9ACTN</name>
<organism evidence="2 3">
    <name type="scientific">Actinoplanes lobatus</name>
    <dbReference type="NCBI Taxonomy" id="113568"/>
    <lineage>
        <taxon>Bacteria</taxon>
        <taxon>Bacillati</taxon>
        <taxon>Actinomycetota</taxon>
        <taxon>Actinomycetes</taxon>
        <taxon>Micromonosporales</taxon>
        <taxon>Micromonosporaceae</taxon>
        <taxon>Actinoplanes</taxon>
    </lineage>
</organism>
<evidence type="ECO:0000313" key="3">
    <source>
        <dbReference type="Proteomes" id="UP000590511"/>
    </source>
</evidence>
<dbReference type="AlphaFoldDB" id="A0A7W7MIW8"/>
<evidence type="ECO:0000313" key="4">
    <source>
        <dbReference type="Proteomes" id="UP000631312"/>
    </source>
</evidence>
<accession>A0A7W7MIW8</accession>
<dbReference type="RefSeq" id="WP_188123900.1">
    <property type="nucleotide sequence ID" value="NZ_BOMP01000124.1"/>
</dbReference>
<dbReference type="EMBL" id="JACHNC010000001">
    <property type="protein sequence ID" value="MBB4751954.1"/>
    <property type="molecule type" value="Genomic_DNA"/>
</dbReference>
<keyword evidence="4" id="KW-1185">Reference proteome</keyword>